<evidence type="ECO:0000256" key="2">
    <source>
        <dbReference type="ARBA" id="ARBA00008387"/>
    </source>
</evidence>
<evidence type="ECO:0000256" key="1">
    <source>
        <dbReference type="ARBA" id="ARBA00004561"/>
    </source>
</evidence>
<evidence type="ECO:0000256" key="7">
    <source>
        <dbReference type="SAM" id="MobiDB-lite"/>
    </source>
</evidence>
<organism evidence="10 11">
    <name type="scientific">Microbulbifer yueqingensis</name>
    <dbReference type="NCBI Taxonomy" id="658219"/>
    <lineage>
        <taxon>Bacteria</taxon>
        <taxon>Pseudomonadati</taxon>
        <taxon>Pseudomonadota</taxon>
        <taxon>Gammaproteobacteria</taxon>
        <taxon>Cellvibrionales</taxon>
        <taxon>Microbulbiferaceae</taxon>
        <taxon>Microbulbifer</taxon>
    </lineage>
</organism>
<evidence type="ECO:0000313" key="11">
    <source>
        <dbReference type="Proteomes" id="UP000199305"/>
    </source>
</evidence>
<proteinExistence type="inferred from homology"/>
<dbReference type="AlphaFoldDB" id="A0A1G9EW59"/>
<dbReference type="STRING" id="658219.SAMN05216212_3258"/>
<keyword evidence="3" id="KW-1029">Fimbrium biogenesis</keyword>
<dbReference type="InterPro" id="IPR011047">
    <property type="entry name" value="Quinoprotein_ADH-like_sf"/>
</dbReference>
<dbReference type="OrthoDB" id="7156875at2"/>
<name>A0A1G9EW59_9GAMM</name>
<dbReference type="GO" id="GO:0009289">
    <property type="term" value="C:pilus"/>
    <property type="evidence" value="ECO:0007669"/>
    <property type="project" value="UniProtKB-SubCell"/>
</dbReference>
<evidence type="ECO:0000259" key="9">
    <source>
        <dbReference type="Pfam" id="PF05567"/>
    </source>
</evidence>
<evidence type="ECO:0000256" key="3">
    <source>
        <dbReference type="ARBA" id="ARBA00022558"/>
    </source>
</evidence>
<gene>
    <name evidence="10" type="ORF">SAMN05216212_3258</name>
</gene>
<keyword evidence="11" id="KW-1185">Reference proteome</keyword>
<dbReference type="RefSeq" id="WP_091517055.1">
    <property type="nucleotide sequence ID" value="NZ_FNFH01000009.1"/>
</dbReference>
<feature type="region of interest" description="Disordered" evidence="7">
    <location>
        <begin position="1143"/>
        <end position="1168"/>
    </location>
</feature>
<comment type="similarity">
    <text evidence="2">Belongs to the PilY1 family.</text>
</comment>
<protein>
    <submittedName>
        <fullName evidence="10">Type IV pilus assembly protein PilY1</fullName>
    </submittedName>
</protein>
<reference evidence="11" key="1">
    <citation type="submission" date="2016-10" db="EMBL/GenBank/DDBJ databases">
        <authorList>
            <person name="Varghese N."/>
            <person name="Submissions S."/>
        </authorList>
    </citation>
    <scope>NUCLEOTIDE SEQUENCE [LARGE SCALE GENOMIC DNA]</scope>
    <source>
        <strain evidence="11">CGMCC 1.10658</strain>
    </source>
</reference>
<dbReference type="EMBL" id="FNFH01000009">
    <property type="protein sequence ID" value="SDK80364.1"/>
    <property type="molecule type" value="Genomic_DNA"/>
</dbReference>
<evidence type="ECO:0000256" key="8">
    <source>
        <dbReference type="SAM" id="SignalP"/>
    </source>
</evidence>
<dbReference type="GO" id="GO:0046872">
    <property type="term" value="F:metal ion binding"/>
    <property type="evidence" value="ECO:0007669"/>
    <property type="project" value="UniProtKB-KW"/>
</dbReference>
<keyword evidence="6" id="KW-0281">Fimbrium</keyword>
<keyword evidence="4" id="KW-0479">Metal-binding</keyword>
<dbReference type="SUPFAM" id="SSF50998">
    <property type="entry name" value="Quinoprotein alcohol dehydrogenase-like"/>
    <property type="match status" value="1"/>
</dbReference>
<dbReference type="Pfam" id="PF05567">
    <property type="entry name" value="T4P_PilY1"/>
    <property type="match status" value="1"/>
</dbReference>
<evidence type="ECO:0000313" key="10">
    <source>
        <dbReference type="EMBL" id="SDK80364.1"/>
    </source>
</evidence>
<evidence type="ECO:0000256" key="6">
    <source>
        <dbReference type="ARBA" id="ARBA00023263"/>
    </source>
</evidence>
<feature type="domain" description="PilY1 beta-propeller" evidence="9">
    <location>
        <begin position="687"/>
        <end position="1031"/>
    </location>
</feature>
<evidence type="ECO:0000256" key="5">
    <source>
        <dbReference type="ARBA" id="ARBA00022837"/>
    </source>
</evidence>
<dbReference type="InterPro" id="IPR008707">
    <property type="entry name" value="B-propeller_PilY1"/>
</dbReference>
<feature type="signal peptide" evidence="8">
    <location>
        <begin position="1"/>
        <end position="26"/>
    </location>
</feature>
<keyword evidence="8" id="KW-0732">Signal</keyword>
<accession>A0A1G9EW59</accession>
<feature type="chain" id="PRO_5011523840" evidence="8">
    <location>
        <begin position="27"/>
        <end position="1168"/>
    </location>
</feature>
<sequence length="1168" mass="126585">MFGRIRKAKFGLVLSAALLSLCTAHSAMSLSLSQTPLFLRTGADPNVMFILDDSGSMHFEVTPAENVDLFVGSYTDQRPFRAVYYMYPNSALTSENGGTLDYCIYESSGSGSCDYWEQNLTDSDLLYGNLMPHFDADNRWAAYFRSAHNNATYYDPTVRYRPWVKEDGTYWDNATATQAYHNPAITSKGYRNLTVDNTQTACWIKDTATAFTETYDNDGTNGWELCEDGSRAKSLTFYPATYFKYKGTGDVKLASSYTRVEIRNNGTTYAGGPARTDCADSTACTYQEEIQNFANWYSYYRSRLLLARAGVGRAFAAQGEGMRVGFGTLNKGAENIDSVSTETIVSGVRTFSGSNRVNFFDNLYDRDVPKAGTPLLAALDNAGQYYSREDNKGPWSKLPGPGSDDSQLACRASYTILMTDGYGSDYDDYADNAIGNADGTDGAPFSDAYSNTLGDIAMHYYENDLHETLANSVQTNEIDKATWQHMVTFGVGYGVTGSINAEDAFAAIGSQATVDWPNPRTGGDSAKLDDLLHAAVNGRGGFFNAANSEAFASGLADILEEISDRQTGSASSVAANSTRLGTDTVIYQALFRTGDWSGEVQAIPMLPDGTLSTSVKWSTSDAGKISPTNRKVITFNGSTTVDFQWANLTALQKAALIGDDNATVGEQRLNWVRGNAVDGMRTRSVLLGDVVNASPVFAGRKDYRFERLSEALGGLAYSAYYTSAKKTRTEVLYVSANDGMLHAIDASNGNELFAYVPAGAYPKLKELTQLDYGTSENPHEYIVDGPLFVGDAFFDKNGDGTDEWVNVLVGTYGAGGKGLFVLDVTNPAAPSVLFELDGTNDYIGNVMGQPLVAPTSAGWKIIFGNGYNSTSGQARLVVVDLADPSNIETIETEETITANGLAGPALLTDASGEVTSAYAGDLYGNMWKFDLEGNNWGLAYTQGQDRYPLFIARDPSGAVQPITSTPTLGINGKMENAVMVYFGTGSYLTSADNQAGSIINSFYAIADQGEEITTTDRSELLQKVIVESGDTRSITNDANTDWWATKKGWYMDLTPGEGAVTGERVISKPLLQYDRLIFPTLITSEDPCSYGASGWRMEAIAVGDKFQGHSIFGESGKVEDYAVISYSEFIRAGEKAYIPYTNTKGEGGSHGGELPSTSVGRMSWRQLR</sequence>
<evidence type="ECO:0000256" key="4">
    <source>
        <dbReference type="ARBA" id="ARBA00022723"/>
    </source>
</evidence>
<keyword evidence="5" id="KW-0106">Calcium</keyword>
<comment type="subcellular location">
    <subcellularLocation>
        <location evidence="1">Fimbrium</location>
    </subcellularLocation>
</comment>
<dbReference type="Proteomes" id="UP000199305">
    <property type="component" value="Unassembled WGS sequence"/>
</dbReference>